<dbReference type="Gene3D" id="3.40.50.300">
    <property type="entry name" value="P-loop containing nucleotide triphosphate hydrolases"/>
    <property type="match status" value="2"/>
</dbReference>
<dbReference type="SUPFAM" id="SSF53271">
    <property type="entry name" value="PRTase-like"/>
    <property type="match status" value="1"/>
</dbReference>
<dbReference type="Gene3D" id="3.40.50.2020">
    <property type="match status" value="1"/>
</dbReference>
<evidence type="ECO:0000313" key="11">
    <source>
        <dbReference type="Proteomes" id="UP000075324"/>
    </source>
</evidence>
<dbReference type="GO" id="GO:0043101">
    <property type="term" value="P:purine-containing compound salvage"/>
    <property type="evidence" value="ECO:0007669"/>
    <property type="project" value="InterPro"/>
</dbReference>
<name>A0A150N6S3_9BACL</name>
<dbReference type="PATRIC" id="fig|153151.4.peg.486"/>
<dbReference type="InterPro" id="IPR027417">
    <property type="entry name" value="P-loop_NTPase"/>
</dbReference>
<dbReference type="CDD" id="cd09912">
    <property type="entry name" value="DLP_2"/>
    <property type="match status" value="2"/>
</dbReference>
<evidence type="ECO:0000259" key="9">
    <source>
        <dbReference type="Pfam" id="PF00350"/>
    </source>
</evidence>
<dbReference type="InterPro" id="IPR029057">
    <property type="entry name" value="PRTase-like"/>
</dbReference>
<dbReference type="NCBIfam" id="NF006671">
    <property type="entry name" value="PRK09219.1"/>
    <property type="match status" value="1"/>
</dbReference>
<dbReference type="Proteomes" id="UP000075324">
    <property type="component" value="Unassembled WGS sequence"/>
</dbReference>
<dbReference type="GO" id="GO:0008053">
    <property type="term" value="P:mitochondrial fusion"/>
    <property type="evidence" value="ECO:0007669"/>
    <property type="project" value="TreeGrafter"/>
</dbReference>
<dbReference type="NCBIfam" id="TIGR01744">
    <property type="entry name" value="XPRTase"/>
    <property type="match status" value="1"/>
</dbReference>
<feature type="region of interest" description="Disordered" evidence="8">
    <location>
        <begin position="747"/>
        <end position="771"/>
    </location>
</feature>
<dbReference type="GO" id="GO:0046110">
    <property type="term" value="P:xanthine metabolic process"/>
    <property type="evidence" value="ECO:0007669"/>
    <property type="project" value="UniProtKB-UniRule"/>
</dbReference>
<dbReference type="InterPro" id="IPR010079">
    <property type="entry name" value="Xanthine_PRibTrfase"/>
</dbReference>
<feature type="domain" description="Dynamin N-terminal" evidence="9">
    <location>
        <begin position="227"/>
        <end position="381"/>
    </location>
</feature>
<gene>
    <name evidence="10" type="ORF">B4110_2021</name>
</gene>
<dbReference type="PANTHER" id="PTHR10465">
    <property type="entry name" value="TRANSMEMBRANE GTPASE FZO1"/>
    <property type="match status" value="1"/>
</dbReference>
<comment type="subcellular location">
    <subcellularLocation>
        <location evidence="1">Membrane</location>
    </subcellularLocation>
</comment>
<dbReference type="PANTHER" id="PTHR10465:SF0">
    <property type="entry name" value="SARCALUMENIN"/>
    <property type="match status" value="1"/>
</dbReference>
<keyword evidence="7" id="KW-0175">Coiled coil</keyword>
<dbReference type="SUPFAM" id="SSF52540">
    <property type="entry name" value="P-loop containing nucleoside triphosphate hydrolases"/>
    <property type="match status" value="2"/>
</dbReference>
<organism evidence="10 11">
    <name type="scientific">Parageobacillus toebii</name>
    <dbReference type="NCBI Taxonomy" id="153151"/>
    <lineage>
        <taxon>Bacteria</taxon>
        <taxon>Bacillati</taxon>
        <taxon>Bacillota</taxon>
        <taxon>Bacilli</taxon>
        <taxon>Bacillales</taxon>
        <taxon>Anoxybacillaceae</taxon>
        <taxon>Parageobacillus</taxon>
    </lineage>
</organism>
<proteinExistence type="predicted"/>
<evidence type="ECO:0000256" key="2">
    <source>
        <dbReference type="ARBA" id="ARBA00022741"/>
    </source>
</evidence>
<keyword evidence="3" id="KW-0378">Hydrolase</keyword>
<evidence type="ECO:0000256" key="4">
    <source>
        <dbReference type="ARBA" id="ARBA00023134"/>
    </source>
</evidence>
<evidence type="ECO:0000256" key="5">
    <source>
        <dbReference type="ARBA" id="ARBA00023136"/>
    </source>
</evidence>
<dbReference type="Pfam" id="PF00350">
    <property type="entry name" value="Dynamin_N"/>
    <property type="match status" value="2"/>
</dbReference>
<evidence type="ECO:0000256" key="7">
    <source>
        <dbReference type="SAM" id="Coils"/>
    </source>
</evidence>
<evidence type="ECO:0000313" key="10">
    <source>
        <dbReference type="EMBL" id="KYD32399.1"/>
    </source>
</evidence>
<dbReference type="EMBL" id="LQYW01000014">
    <property type="protein sequence ID" value="KYD32399.1"/>
    <property type="molecule type" value="Genomic_DNA"/>
</dbReference>
<dbReference type="GO" id="GO:0016020">
    <property type="term" value="C:membrane"/>
    <property type="evidence" value="ECO:0007669"/>
    <property type="project" value="UniProtKB-SubCell"/>
</dbReference>
<protein>
    <recommendedName>
        <fullName evidence="6">Xanthine phosphoribosyltransferase</fullName>
        <ecNumber evidence="6">2.4.2.22</ecNumber>
    </recommendedName>
</protein>
<evidence type="ECO:0000256" key="8">
    <source>
        <dbReference type="SAM" id="MobiDB-lite"/>
    </source>
</evidence>
<dbReference type="InterPro" id="IPR027094">
    <property type="entry name" value="Mitofusin_fam"/>
</dbReference>
<evidence type="ECO:0000256" key="3">
    <source>
        <dbReference type="ARBA" id="ARBA00022801"/>
    </source>
</evidence>
<dbReference type="GO" id="GO:0000310">
    <property type="term" value="F:xanthine phosphoribosyltransferase activity"/>
    <property type="evidence" value="ECO:0007669"/>
    <property type="project" value="UniProtKB-UniRule"/>
</dbReference>
<dbReference type="GO" id="GO:0005525">
    <property type="term" value="F:GTP binding"/>
    <property type="evidence" value="ECO:0007669"/>
    <property type="project" value="UniProtKB-KW"/>
</dbReference>
<keyword evidence="4" id="KW-0342">GTP-binding</keyword>
<dbReference type="InterPro" id="IPR045063">
    <property type="entry name" value="Dynamin_N"/>
</dbReference>
<feature type="domain" description="Dynamin N-terminal" evidence="9">
    <location>
        <begin position="816"/>
        <end position="1042"/>
    </location>
</feature>
<dbReference type="GO" id="GO:0003924">
    <property type="term" value="F:GTPase activity"/>
    <property type="evidence" value="ECO:0007669"/>
    <property type="project" value="InterPro"/>
</dbReference>
<feature type="coiled-coil region" evidence="7">
    <location>
        <begin position="454"/>
        <end position="524"/>
    </location>
</feature>
<reference evidence="10 11" key="1">
    <citation type="submission" date="2016-01" db="EMBL/GenBank/DDBJ databases">
        <title>Draft Genome Sequences of Seven Thermophilic Sporeformers Isolated from Foods.</title>
        <authorList>
            <person name="Berendsen E.M."/>
            <person name="Wells-Bennik M.H."/>
            <person name="Krawcyk A.O."/>
            <person name="De Jong A."/>
            <person name="Holsappel S."/>
            <person name="Eijlander R.T."/>
            <person name="Kuipers O.P."/>
        </authorList>
    </citation>
    <scope>NUCLEOTIDE SEQUENCE [LARGE SCALE GENOMIC DNA]</scope>
    <source>
        <strain evidence="10 11">B4110</strain>
    </source>
</reference>
<dbReference type="InterPro" id="IPR000836">
    <property type="entry name" value="PRTase_dom"/>
</dbReference>
<evidence type="ECO:0000256" key="1">
    <source>
        <dbReference type="ARBA" id="ARBA00004370"/>
    </source>
</evidence>
<comment type="caution">
    <text evidence="10">The sequence shown here is derived from an EMBL/GenBank/DDBJ whole genome shotgun (WGS) entry which is preliminary data.</text>
</comment>
<dbReference type="CDD" id="cd06223">
    <property type="entry name" value="PRTases_typeI"/>
    <property type="match status" value="1"/>
</dbReference>
<dbReference type="EC" id="2.4.2.22" evidence="6"/>
<keyword evidence="2" id="KW-0547">Nucleotide-binding</keyword>
<evidence type="ECO:0000256" key="6">
    <source>
        <dbReference type="NCBIfam" id="TIGR01744"/>
    </source>
</evidence>
<accession>A0A150N6S3</accession>
<sequence length="1405" mass="161569">MKKIGETFANAFCHEGVTKVLTLESSGISPALMTAYELGVPLLVARKRKPVTLSENLYTAKVYSFTKREETEIFVSQSFLHHQDRVLIIDDFLANGQAALGLTDIVAQAKAHVAGIGIVIEKAFQDGGQLLRSRGFRVVSLARVASIDDGIFIFFVLGKVRKYSKMIVYDIKARGLNMGPVTQQTSLTTWLKRIIDVYDAFVAHGDETNAKKAKQLLEKTANEQFAIAFCGHFSAGKSSMINALLGEPLLPSSPIPTSANLVKVKSGQEYVRVFYKHEPPVEYKPPYHLELIRAQCKDGDAIELIEVSRQTSRIPNGIVMMDTPGIDSTDDAHRLATKSALHLADVVFYMMDYNHVQAELNFQFTKELTNYGKTLYLIINQIDKHRDNELSFHEFRQSVEEAFRNWGVKAERIFFTSLKAPDNPRNEWNELVECFQKLFREKDERLFYGVEVALKRLIDEHVRWLEEKDAEEEEAIRARLAALLSDETEEEQIRKRLNRMQEELEQLEAAHMNLETEFRKELDHILENAYIMPFETRELAKAYLQSMQPDFKVGFLFTKGKTEQERANRLRAFYENVKEKAVSQIEWHVRQLLIRFLKEHDIEDSVLLNQCQQWTVDWEADVLSALVKKGAGATGEAVLNYTNDVAYEVKKRYRNVAMQLFERLLSKWREQTEEKRRHLEDQIASETEKYEWIERLHHLQKTRKQVHENLVCLLASDRVLEDSDDKRLAELTALPVIRKLESSALTVPSKQGHEKKRPHIPEQALSQGKSARQKIQKTTECIRQAVNIITGLNGMNRFVRELTEKADRLEHRTFTVALFGAFSAGKSSFANALIGEKVLPSSPNPTTATINKIVPPTEEYPHGTVIVQVKSDKQLFSDVQASLRYFHMNAETWDEALAMCEKIADLQEAGAHEKPHYSFLQSVISGFERMKDHLGRKLRIGIDEFVQYVAEETTACFIESVELHYDCELTRQGITLVDTPGADSINARHTGVAFEYIKNADAILFVTYYNHAFSRADREFLIQLGRVKDTFAMDKMFFIVNAADLAHSREELNAVLAYVEEQLAQFGIRFPRLYALSSRFALDEKTGKKADGGYGFLTESGIRPFEEDFTRFITEELTEVAVRGAYAEMKRALKTLLDYIDAAQQSNEEKAAKQRALSQEQTAIHKLLDSVSIDHDIHAMKQEIAELVYYVKQRVSFRFNDWFKESFNPASLRDDGRDIRQALRACLEELLHSVGFDLSQEMRATSLRVERFLKERLHEQFMDLCNKIERIHKGVPLSSLETISFSTPEFPLGFEQIDEARFSKALSMYKNAKSFFERDEKRYMKEEIEKQIQQPIDDYAARQEQRMFQFYKEQYEMAIKEFIAFLASQVDDYFSGLQATLRAEVDVEQLRECARQLAGLLEEQE</sequence>
<keyword evidence="5" id="KW-0472">Membrane</keyword>